<evidence type="ECO:0000256" key="5">
    <source>
        <dbReference type="PIRSR" id="PIRSR601486-1"/>
    </source>
</evidence>
<dbReference type="Proteomes" id="UP000317835">
    <property type="component" value="Chromosome"/>
</dbReference>
<dbReference type="AlphaFoldDB" id="A0A518H6L3"/>
<evidence type="ECO:0000256" key="2">
    <source>
        <dbReference type="ARBA" id="ARBA00022617"/>
    </source>
</evidence>
<dbReference type="CDD" id="cd00454">
    <property type="entry name" value="TrHb1_N"/>
    <property type="match status" value="1"/>
</dbReference>
<dbReference type="InterPro" id="IPR001486">
    <property type="entry name" value="Hemoglobin_trunc"/>
</dbReference>
<dbReference type="GO" id="GO:0019825">
    <property type="term" value="F:oxygen binding"/>
    <property type="evidence" value="ECO:0007669"/>
    <property type="project" value="InterPro"/>
</dbReference>
<evidence type="ECO:0000313" key="7">
    <source>
        <dbReference type="Proteomes" id="UP000317835"/>
    </source>
</evidence>
<dbReference type="KEGG" id="tpla:ElP_44250"/>
<keyword evidence="3 5" id="KW-0479">Metal-binding</keyword>
<dbReference type="EMBL" id="CP036426">
    <property type="protein sequence ID" value="QDV36499.1"/>
    <property type="molecule type" value="Genomic_DNA"/>
</dbReference>
<dbReference type="RefSeq" id="WP_145272848.1">
    <property type="nucleotide sequence ID" value="NZ_CP036426.1"/>
</dbReference>
<feature type="binding site" description="distal binding residue" evidence="5">
    <location>
        <position position="73"/>
    </location>
    <ligand>
        <name>heme</name>
        <dbReference type="ChEBI" id="CHEBI:30413"/>
    </ligand>
    <ligandPart>
        <name>Fe</name>
        <dbReference type="ChEBI" id="CHEBI:18248"/>
    </ligandPart>
</feature>
<dbReference type="GO" id="GO:0046872">
    <property type="term" value="F:metal ion binding"/>
    <property type="evidence" value="ECO:0007669"/>
    <property type="project" value="UniProtKB-KW"/>
</dbReference>
<reference evidence="6 7" key="1">
    <citation type="submission" date="2019-02" db="EMBL/GenBank/DDBJ databases">
        <title>Deep-cultivation of Planctomycetes and their phenomic and genomic characterization uncovers novel biology.</title>
        <authorList>
            <person name="Wiegand S."/>
            <person name="Jogler M."/>
            <person name="Boedeker C."/>
            <person name="Pinto D."/>
            <person name="Vollmers J."/>
            <person name="Rivas-Marin E."/>
            <person name="Kohn T."/>
            <person name="Peeters S.H."/>
            <person name="Heuer A."/>
            <person name="Rast P."/>
            <person name="Oberbeckmann S."/>
            <person name="Bunk B."/>
            <person name="Jeske O."/>
            <person name="Meyerdierks A."/>
            <person name="Storesund J.E."/>
            <person name="Kallscheuer N."/>
            <person name="Luecker S."/>
            <person name="Lage O.M."/>
            <person name="Pohl T."/>
            <person name="Merkel B.J."/>
            <person name="Hornburger P."/>
            <person name="Mueller R.-W."/>
            <person name="Bruemmer F."/>
            <person name="Labrenz M."/>
            <person name="Spormann A.M."/>
            <person name="Op den Camp H."/>
            <person name="Overmann J."/>
            <person name="Amann R."/>
            <person name="Jetten M.S.M."/>
            <person name="Mascher T."/>
            <person name="Medema M.H."/>
            <person name="Devos D.P."/>
            <person name="Kaster A.-K."/>
            <person name="Ovreas L."/>
            <person name="Rohde M."/>
            <person name="Galperin M.Y."/>
            <person name="Jogler C."/>
        </authorList>
    </citation>
    <scope>NUCLEOTIDE SEQUENCE [LARGE SCALE GENOMIC DNA]</scope>
    <source>
        <strain evidence="6 7">ElP</strain>
    </source>
</reference>
<proteinExistence type="predicted"/>
<evidence type="ECO:0000313" key="6">
    <source>
        <dbReference type="EMBL" id="QDV36499.1"/>
    </source>
</evidence>
<dbReference type="InterPro" id="IPR009050">
    <property type="entry name" value="Globin-like_sf"/>
</dbReference>
<keyword evidence="2 5" id="KW-0349">Heme</keyword>
<evidence type="ECO:0000256" key="1">
    <source>
        <dbReference type="ARBA" id="ARBA00022448"/>
    </source>
</evidence>
<dbReference type="OrthoDB" id="9795814at2"/>
<dbReference type="Pfam" id="PF01152">
    <property type="entry name" value="Bac_globin"/>
    <property type="match status" value="1"/>
</dbReference>
<sequence>MGDEATLFERIGGEPAMARILDEFYARVLDDPELGPFFRHASMDSLRRMQLEFLGAALDGPLGYSGLALSHAHQGRGITARHFNRFTQHFLETLRARGVGEAEVVDVIARINTYADDIVGRSAVSE</sequence>
<organism evidence="6 7">
    <name type="scientific">Tautonia plasticadhaerens</name>
    <dbReference type="NCBI Taxonomy" id="2527974"/>
    <lineage>
        <taxon>Bacteria</taxon>
        <taxon>Pseudomonadati</taxon>
        <taxon>Planctomycetota</taxon>
        <taxon>Planctomycetia</taxon>
        <taxon>Isosphaerales</taxon>
        <taxon>Isosphaeraceae</taxon>
        <taxon>Tautonia</taxon>
    </lineage>
</organism>
<evidence type="ECO:0000256" key="3">
    <source>
        <dbReference type="ARBA" id="ARBA00022723"/>
    </source>
</evidence>
<evidence type="ECO:0000256" key="4">
    <source>
        <dbReference type="ARBA" id="ARBA00023004"/>
    </source>
</evidence>
<dbReference type="SUPFAM" id="SSF46458">
    <property type="entry name" value="Globin-like"/>
    <property type="match status" value="1"/>
</dbReference>
<protein>
    <submittedName>
        <fullName evidence="6">Group 1 truncated hemoglobin GlbN</fullName>
    </submittedName>
</protein>
<dbReference type="Gene3D" id="1.10.490.10">
    <property type="entry name" value="Globins"/>
    <property type="match status" value="1"/>
</dbReference>
<dbReference type="InterPro" id="IPR012292">
    <property type="entry name" value="Globin/Proto"/>
</dbReference>
<keyword evidence="1" id="KW-0813">Transport</keyword>
<gene>
    <name evidence="6" type="primary">glbN</name>
    <name evidence="6" type="ORF">ElP_44250</name>
</gene>
<keyword evidence="4 5" id="KW-0408">Iron</keyword>
<accession>A0A518H6L3</accession>
<keyword evidence="7" id="KW-1185">Reference proteome</keyword>
<dbReference type="GO" id="GO:0020037">
    <property type="term" value="F:heme binding"/>
    <property type="evidence" value="ECO:0007669"/>
    <property type="project" value="InterPro"/>
</dbReference>
<name>A0A518H6L3_9BACT</name>